<dbReference type="Proteomes" id="UP000198976">
    <property type="component" value="Chromosome I"/>
</dbReference>
<dbReference type="CDD" id="cd13586">
    <property type="entry name" value="PBP2_Maltose_binding_like"/>
    <property type="match status" value="1"/>
</dbReference>
<organism evidence="7 8">
    <name type="scientific">Schaalia radingae</name>
    <dbReference type="NCBI Taxonomy" id="131110"/>
    <lineage>
        <taxon>Bacteria</taxon>
        <taxon>Bacillati</taxon>
        <taxon>Actinomycetota</taxon>
        <taxon>Actinomycetes</taxon>
        <taxon>Actinomycetales</taxon>
        <taxon>Actinomycetaceae</taxon>
        <taxon>Schaalia</taxon>
    </lineage>
</organism>
<evidence type="ECO:0000256" key="1">
    <source>
        <dbReference type="ARBA" id="ARBA00008520"/>
    </source>
</evidence>
<evidence type="ECO:0000256" key="4">
    <source>
        <dbReference type="ARBA" id="ARBA00022729"/>
    </source>
</evidence>
<comment type="similarity">
    <text evidence="1">Belongs to the bacterial solute-binding protein 1 family.</text>
</comment>
<dbReference type="InterPro" id="IPR006060">
    <property type="entry name" value="Maltose/Cyclodextrin-bd"/>
</dbReference>
<feature type="compositionally biased region" description="Polar residues" evidence="5">
    <location>
        <begin position="22"/>
        <end position="31"/>
    </location>
</feature>
<dbReference type="PRINTS" id="PR00181">
    <property type="entry name" value="MALTOSEBP"/>
</dbReference>
<evidence type="ECO:0000256" key="3">
    <source>
        <dbReference type="ARBA" id="ARBA00022597"/>
    </source>
</evidence>
<dbReference type="InterPro" id="IPR006059">
    <property type="entry name" value="SBP"/>
</dbReference>
<keyword evidence="3" id="KW-0762">Sugar transport</keyword>
<feature type="region of interest" description="Disordered" evidence="5">
    <location>
        <begin position="22"/>
        <end position="46"/>
    </location>
</feature>
<evidence type="ECO:0000256" key="2">
    <source>
        <dbReference type="ARBA" id="ARBA00022448"/>
    </source>
</evidence>
<dbReference type="RefSeq" id="WP_058236397.1">
    <property type="nucleotide sequence ID" value="NZ_LT629792.1"/>
</dbReference>
<reference evidence="7 8" key="1">
    <citation type="submission" date="2016-10" db="EMBL/GenBank/DDBJ databases">
        <authorList>
            <person name="Varghese N."/>
            <person name="Submissions S."/>
        </authorList>
    </citation>
    <scope>NUCLEOTIDE SEQUENCE [LARGE SCALE GENOMIC DNA]</scope>
    <source>
        <strain evidence="7 8">DSM 9169</strain>
    </source>
</reference>
<dbReference type="Pfam" id="PF13416">
    <property type="entry name" value="SBP_bac_8"/>
    <property type="match status" value="1"/>
</dbReference>
<evidence type="ECO:0000313" key="7">
    <source>
        <dbReference type="EMBL" id="SDT90348.1"/>
    </source>
</evidence>
<proteinExistence type="inferred from homology"/>
<name>A0ABY0V6G3_9ACTO</name>
<gene>
    <name evidence="7" type="ORF">SAMN04489714_0736</name>
</gene>
<accession>A0ABY0V6G3</accession>
<feature type="chain" id="PRO_5047074838" evidence="6">
    <location>
        <begin position="22"/>
        <end position="418"/>
    </location>
</feature>
<dbReference type="PROSITE" id="PS51257">
    <property type="entry name" value="PROKAR_LIPOPROTEIN"/>
    <property type="match status" value="1"/>
</dbReference>
<evidence type="ECO:0000256" key="5">
    <source>
        <dbReference type="SAM" id="MobiDB-lite"/>
    </source>
</evidence>
<dbReference type="PANTHER" id="PTHR30061:SF50">
    <property type="entry name" value="MALTOSE_MALTODEXTRIN-BINDING PERIPLASMIC PROTEIN"/>
    <property type="match status" value="1"/>
</dbReference>
<evidence type="ECO:0000313" key="8">
    <source>
        <dbReference type="Proteomes" id="UP000198976"/>
    </source>
</evidence>
<dbReference type="EMBL" id="LT629792">
    <property type="protein sequence ID" value="SDT90348.1"/>
    <property type="molecule type" value="Genomic_DNA"/>
</dbReference>
<sequence>MRRRITVLGALAIVATLTACGGNSPSGQSSDGVDAEQSAIGQSASDGAATVGSLTIWADDTRTGPLKELAKDFTAQTQIDVNIFSKSNDTMSKDFIAQVPTGKGPDMMVTAHDGLGELVNNGVVAPVDIADSADAFTESAVQAVTYDGQTYGVPYATESLALVRNNALTTDEPATFDEMIESGKATGAEYPFVLQTGDQGDPYHYYPFQTSFGATVFAQEADGSYTSELTMGGEKGVAYATWLKQQADAGIFDINITGEIAKQSFLDGKAAYTVTGPWNVDAFRDAGMDISVLPIPSAGGETAAPFVGVQVFYASAKSQNQVLVSKFMDFMKTPEAQQKMYDLAGRTPALKETAAAIDDPDIQAFSKIAETGMPMPSIPEMSAVWQFWGLTEANIISGKEAPEEGWNTMISNIQGAIE</sequence>
<keyword evidence="8" id="KW-1185">Reference proteome</keyword>
<dbReference type="Gene3D" id="3.40.190.10">
    <property type="entry name" value="Periplasmic binding protein-like II"/>
    <property type="match status" value="2"/>
</dbReference>
<feature type="signal peptide" evidence="6">
    <location>
        <begin position="1"/>
        <end position="21"/>
    </location>
</feature>
<dbReference type="SUPFAM" id="SSF53850">
    <property type="entry name" value="Periplasmic binding protein-like II"/>
    <property type="match status" value="1"/>
</dbReference>
<dbReference type="PANTHER" id="PTHR30061">
    <property type="entry name" value="MALTOSE-BINDING PERIPLASMIC PROTEIN"/>
    <property type="match status" value="1"/>
</dbReference>
<evidence type="ECO:0000256" key="6">
    <source>
        <dbReference type="SAM" id="SignalP"/>
    </source>
</evidence>
<keyword evidence="4 6" id="KW-0732">Signal</keyword>
<protein>
    <submittedName>
        <fullName evidence="7">Carbohydrate ABC transporter substrate-binding protein, CUT1 family</fullName>
    </submittedName>
</protein>
<keyword evidence="2" id="KW-0813">Transport</keyword>